<reference evidence="2 3" key="1">
    <citation type="submission" date="2023-01" db="EMBL/GenBank/DDBJ databases">
        <authorList>
            <person name="Whitehead M."/>
        </authorList>
    </citation>
    <scope>NUCLEOTIDE SEQUENCE [LARGE SCALE GENOMIC DNA]</scope>
</reference>
<dbReference type="GO" id="GO:0015074">
    <property type="term" value="P:DNA integration"/>
    <property type="evidence" value="ECO:0007669"/>
    <property type="project" value="InterPro"/>
</dbReference>
<dbReference type="GO" id="GO:0003676">
    <property type="term" value="F:nucleic acid binding"/>
    <property type="evidence" value="ECO:0007669"/>
    <property type="project" value="InterPro"/>
</dbReference>
<evidence type="ECO:0000313" key="3">
    <source>
        <dbReference type="Proteomes" id="UP001160148"/>
    </source>
</evidence>
<name>A0AAV0Y455_9HEMI</name>
<dbReference type="FunFam" id="3.30.420.10:FF:000032">
    <property type="entry name" value="Retrovirus-related Pol polyprotein from transposon 297-like Protein"/>
    <property type="match status" value="1"/>
</dbReference>
<dbReference type="AlphaFoldDB" id="A0AAV0Y455"/>
<gene>
    <name evidence="2" type="ORF">MEUPH1_LOCUS28370</name>
</gene>
<dbReference type="Proteomes" id="UP001160148">
    <property type="component" value="Unassembled WGS sequence"/>
</dbReference>
<dbReference type="Gene3D" id="3.30.420.10">
    <property type="entry name" value="Ribonuclease H-like superfamily/Ribonuclease H"/>
    <property type="match status" value="1"/>
</dbReference>
<dbReference type="InterPro" id="IPR012337">
    <property type="entry name" value="RNaseH-like_sf"/>
</dbReference>
<dbReference type="SUPFAM" id="SSF53098">
    <property type="entry name" value="Ribonuclease H-like"/>
    <property type="match status" value="1"/>
</dbReference>
<evidence type="ECO:0000313" key="2">
    <source>
        <dbReference type="EMBL" id="CAI6374782.1"/>
    </source>
</evidence>
<comment type="caution">
    <text evidence="2">The sequence shown here is derived from an EMBL/GenBank/DDBJ whole genome shotgun (WGS) entry which is preliminary data.</text>
</comment>
<dbReference type="EMBL" id="CARXXK010001250">
    <property type="protein sequence ID" value="CAI6374782.1"/>
    <property type="molecule type" value="Genomic_DNA"/>
</dbReference>
<dbReference type="PROSITE" id="PS50994">
    <property type="entry name" value="INTEGRASE"/>
    <property type="match status" value="1"/>
</dbReference>
<dbReference type="PANTHER" id="PTHR37984">
    <property type="entry name" value="PROTEIN CBG26694"/>
    <property type="match status" value="1"/>
</dbReference>
<protein>
    <recommendedName>
        <fullName evidence="1">Integrase catalytic domain-containing protein</fullName>
    </recommendedName>
</protein>
<feature type="domain" description="Integrase catalytic" evidence="1">
    <location>
        <begin position="23"/>
        <end position="179"/>
    </location>
</feature>
<dbReference type="PANTHER" id="PTHR37984:SF15">
    <property type="entry name" value="INTEGRASE CATALYTIC DOMAIN-CONTAINING PROTEIN"/>
    <property type="match status" value="1"/>
</dbReference>
<dbReference type="InterPro" id="IPR050951">
    <property type="entry name" value="Retrovirus_Pol_polyprotein"/>
</dbReference>
<sequence>MKKEVRNYISNCKPCQINKEKRKSKQPLVIYTTSSTAFERVALDIVGPLTKSRNDYMYILTLQDDLTKFSAAYPLKTTDAATIAKTFVEKFVCYFGNPTNILSDQGSNFLSSLFKQMCKLLKINKMQTTAYSPMTNVALERSHKTLKEYLRNFSDEKQENWCEMLSYASICITQHHIPL</sequence>
<accession>A0AAV0Y455</accession>
<proteinExistence type="predicted"/>
<dbReference type="InterPro" id="IPR001584">
    <property type="entry name" value="Integrase_cat-core"/>
</dbReference>
<dbReference type="InterPro" id="IPR036397">
    <property type="entry name" value="RNaseH_sf"/>
</dbReference>
<organism evidence="2 3">
    <name type="scientific">Macrosiphum euphorbiae</name>
    <name type="common">potato aphid</name>
    <dbReference type="NCBI Taxonomy" id="13131"/>
    <lineage>
        <taxon>Eukaryota</taxon>
        <taxon>Metazoa</taxon>
        <taxon>Ecdysozoa</taxon>
        <taxon>Arthropoda</taxon>
        <taxon>Hexapoda</taxon>
        <taxon>Insecta</taxon>
        <taxon>Pterygota</taxon>
        <taxon>Neoptera</taxon>
        <taxon>Paraneoptera</taxon>
        <taxon>Hemiptera</taxon>
        <taxon>Sternorrhyncha</taxon>
        <taxon>Aphidomorpha</taxon>
        <taxon>Aphidoidea</taxon>
        <taxon>Aphididae</taxon>
        <taxon>Macrosiphini</taxon>
        <taxon>Macrosiphum</taxon>
    </lineage>
</organism>
<keyword evidence="3" id="KW-1185">Reference proteome</keyword>
<evidence type="ECO:0000259" key="1">
    <source>
        <dbReference type="PROSITE" id="PS50994"/>
    </source>
</evidence>
<dbReference type="Pfam" id="PF00665">
    <property type="entry name" value="rve"/>
    <property type="match status" value="1"/>
</dbReference>